<accession>A0A5K7YQG9</accession>
<dbReference type="GO" id="GO:0016787">
    <property type="term" value="F:hydrolase activity"/>
    <property type="evidence" value="ECO:0007669"/>
    <property type="project" value="UniProtKB-KW"/>
</dbReference>
<comment type="cofactor">
    <cofactor evidence="1">
        <name>Mg(2+)</name>
        <dbReference type="ChEBI" id="CHEBI:18420"/>
    </cofactor>
    <text evidence="1">Binds 2 magnesium ions per subunit.</text>
</comment>
<keyword evidence="2" id="KW-0378">Hydrolase</keyword>
<dbReference type="RefSeq" id="WP_155318547.1">
    <property type="nucleotide sequence ID" value="NZ_AP021874.1"/>
</dbReference>
<dbReference type="SUPFAM" id="SSF101478">
    <property type="entry name" value="ADP-ribosylglycohydrolase"/>
    <property type="match status" value="1"/>
</dbReference>
<organism evidence="2 3">
    <name type="scientific">Desulfosarcina alkanivorans</name>
    <dbReference type="NCBI Taxonomy" id="571177"/>
    <lineage>
        <taxon>Bacteria</taxon>
        <taxon>Pseudomonadati</taxon>
        <taxon>Thermodesulfobacteriota</taxon>
        <taxon>Desulfobacteria</taxon>
        <taxon>Desulfobacterales</taxon>
        <taxon>Desulfosarcinaceae</taxon>
        <taxon>Desulfosarcina</taxon>
    </lineage>
</organism>
<gene>
    <name evidence="2" type="ORF">DSCA_45400</name>
</gene>
<keyword evidence="1" id="KW-0460">Magnesium</keyword>
<name>A0A5K7YQG9_9BACT</name>
<dbReference type="AlphaFoldDB" id="A0A5K7YQG9"/>
<dbReference type="KEGG" id="dalk:DSCA_45400"/>
<dbReference type="OrthoDB" id="5297797at2"/>
<dbReference type="Proteomes" id="UP000427906">
    <property type="component" value="Chromosome"/>
</dbReference>
<feature type="binding site" evidence="1">
    <location>
        <position position="257"/>
    </location>
    <ligand>
        <name>Mg(2+)</name>
        <dbReference type="ChEBI" id="CHEBI:18420"/>
        <label>1</label>
    </ligand>
</feature>
<sequence length="300" mass="32011">MTTHKKAAVVGAFVADALSLGVHWVYNTGVIDKKFGRVEGYHDPLTSYHKGKQAGDFTHYGDQMLVLLKSLDSGSPFDGLRFAGQWRDFFSGYGGYFDQATKATLENMDAGKSLTESGSDSDDLAGAARMAPLVSIFADNLDQLVQSACRQTAITHRDERVIQSAEFFARSVFAVLGGTPPITAMEATLETHFSDSAIASMVAMGLESRDRNTRNTIADFGQMCSVEAGLPGAIHLIARHADDFKTAMVENVMAGGDSSARGMIAGMMLGAAHGMAAIPDPWISGMTAGERIKGLLDSLE</sequence>
<keyword evidence="3" id="KW-1185">Reference proteome</keyword>
<proteinExistence type="predicted"/>
<evidence type="ECO:0000313" key="3">
    <source>
        <dbReference type="Proteomes" id="UP000427906"/>
    </source>
</evidence>
<dbReference type="GO" id="GO:0046872">
    <property type="term" value="F:metal ion binding"/>
    <property type="evidence" value="ECO:0007669"/>
    <property type="project" value="UniProtKB-KW"/>
</dbReference>
<dbReference type="EMBL" id="AP021874">
    <property type="protein sequence ID" value="BBO70610.1"/>
    <property type="molecule type" value="Genomic_DNA"/>
</dbReference>
<evidence type="ECO:0000313" key="2">
    <source>
        <dbReference type="EMBL" id="BBO70610.1"/>
    </source>
</evidence>
<dbReference type="PANTHER" id="PTHR16222">
    <property type="entry name" value="ADP-RIBOSYLGLYCOHYDROLASE"/>
    <property type="match status" value="1"/>
</dbReference>
<feature type="binding site" evidence="1">
    <location>
        <position position="58"/>
    </location>
    <ligand>
        <name>Mg(2+)</name>
        <dbReference type="ChEBI" id="CHEBI:18420"/>
        <label>1</label>
    </ligand>
</feature>
<dbReference type="Gene3D" id="1.10.4080.10">
    <property type="entry name" value="ADP-ribosylation/Crystallin J1"/>
    <property type="match status" value="1"/>
</dbReference>
<keyword evidence="1" id="KW-0479">Metal-binding</keyword>
<dbReference type="Pfam" id="PF03747">
    <property type="entry name" value="ADP_ribosyl_GH"/>
    <property type="match status" value="1"/>
</dbReference>
<reference evidence="2 3" key="1">
    <citation type="submission" date="2019-11" db="EMBL/GenBank/DDBJ databases">
        <title>Comparative genomics of hydrocarbon-degrading Desulfosarcina strains.</title>
        <authorList>
            <person name="Watanabe M."/>
            <person name="Kojima H."/>
            <person name="Fukui M."/>
        </authorList>
    </citation>
    <scope>NUCLEOTIDE SEQUENCE [LARGE SCALE GENOMIC DNA]</scope>
    <source>
        <strain evidence="2 3">PL12</strain>
    </source>
</reference>
<dbReference type="InterPro" id="IPR050792">
    <property type="entry name" value="ADP-ribosylglycohydrolase"/>
</dbReference>
<protein>
    <submittedName>
        <fullName evidence="2">ADP-ribosylglycohydrolase</fullName>
    </submittedName>
</protein>
<dbReference type="InterPro" id="IPR005502">
    <property type="entry name" value="Ribosyl_crysJ1"/>
</dbReference>
<dbReference type="InterPro" id="IPR036705">
    <property type="entry name" value="Ribosyl_crysJ1_sf"/>
</dbReference>
<evidence type="ECO:0000256" key="1">
    <source>
        <dbReference type="PIRSR" id="PIRSR605502-1"/>
    </source>
</evidence>
<dbReference type="PANTHER" id="PTHR16222:SF34">
    <property type="entry name" value="ADP-RIBOSYLGLYCOHYDROLASE"/>
    <property type="match status" value="1"/>
</dbReference>